<evidence type="ECO:0000313" key="7">
    <source>
        <dbReference type="Proteomes" id="UP001501612"/>
    </source>
</evidence>
<dbReference type="InterPro" id="IPR049062">
    <property type="entry name" value="NAD_Glu_DH_ACT2"/>
</dbReference>
<comment type="caution">
    <text evidence="6">The sequence shown here is derived from an EMBL/GenBank/DDBJ whole genome shotgun (WGS) entry which is preliminary data.</text>
</comment>
<dbReference type="InterPro" id="IPR036291">
    <property type="entry name" value="NAD(P)-bd_dom_sf"/>
</dbReference>
<dbReference type="Pfam" id="PF05088">
    <property type="entry name" value="Bac_GDH_CD"/>
    <property type="match status" value="1"/>
</dbReference>
<feature type="domain" description="NAD-glutamate dehydrogenase ACT3" evidence="5">
    <location>
        <begin position="554"/>
        <end position="613"/>
    </location>
</feature>
<evidence type="ECO:0000259" key="2">
    <source>
        <dbReference type="Pfam" id="PF21074"/>
    </source>
</evidence>
<sequence length="1615" mass="176756">MVTVDPLSPPDLLRAYFRHLPPEEVAAREDGDLRGALDSHTGLASERPQGTARVRVLTPQRDRDGWAADGRSVVETVTDDMPFLVDSLTMALDRTGHTVHAVVHPQMTVTRDIAGRLQAVRPAPEPGAAGVAAGSGEVRESWMHVEVDRLGPDEDVAALEATISAALRDVREAVEDWAKMRARVTEAIAELRDPAPGVPEPQARQAAELLEWLADDHFTLLGSRELTATDGVLVPVPGTGLGILRADPDLADDAAEPLEADRGVLGIAKADERSTVHRAAYLDTIGVTTYDGAGAVSGERRLVGLFSSAAYTESLTRIPLLREKLGAVLRELGFDEESHAGKALVDVLENYPRDELFSAPVAELTPLAEQLMWARERRVLRVFTRRAPRGRYLSVLVYLPRDRYTTAVRERFRALLRERLGAASVEFSVRIDESAMARVHLVARPARGEALPEVDADDLEQLLDSASRNWRDDLRAALVGARGEVAGDRLARRWADALPEAYKEDFDPATGADDVARLDALLAALADAGRTSGLDLLLSRAEGLPDDEELADAAPRGDVRLKIYRVGEPLSLSSMLPMLTSLGVEVVDERPYRLDVTGQQCHLYEFGLRHPGHEPDGAAGLFEDALRAIWDGHNEADGFNRLVLGGGLGWRQATVLRAYAKYMRQGLTPFSLTTIEDALCGNVDLARLVVQLFETRFDPDLDLSDEARAERTDTIRGRIERGLDDVASLDHDRILRSYAAHVMGTLRTSFFQRDTDGATRPAISLKLDPSRLPDLPAPRPAYEIFVYSPRVEGVHLRFGSVARGGLRWSDRRDDFRTEVLGLVKAQMVKNTVIVPVGAKGGFYPKQLPDLLGPGADRDAWMEEGKACYRTFISGLLDVTDNLVDGEDGRVVVPPERVVRHDGDDPYLVVAADKGTATFSDIANGLALERGFWLGDAFASGGSVGYDHKAMGITARGAWVSVRRHFREMGVDCQREDVTVVGVGDMSGDVFGNGMLCSEHIRLVAAFDHRHVFLDPDPDAATSYAERQRLFDLPRSSWADYDTSLISEGGGVWPRSAKSVPVSAQVRARLGLDDTVERLTPAELLHAILLAPVDLLWNGGIGTYVKASTETHADAGDKANDAIRVDGRDLRVRCVGEGGNLGLTQAGRIEYAREGGPDGSHGRLDTDFIDNSAGVGTSDREVNIKILLDLVMADGHLDPEDRPALLASMTDDVASLVLRDNYEQNLALANAAANAANLLHVHEDWMRRLERDGDIDRELEGLPDSREVRRRLGRGEGLTTPEAAVLMAWTKIVLARRLIDTDLPDDPFLRADLYGYFPSALHQDHRSQMQAHPLRREIVVTQVVNDLVNGAGMTFWPRLAGETGAGPADVVMANFVAREIYGSLALREELASYDNQLDAAVQTRMRLEMRTLVERASRWLLNNRRAPMDAEEVVESFGVTAQRLLPLLPELMTGRELDAFCARREDLVAAGVPEDLAGRVAALSPAYVLLGVVETAGRDDVDPVEVTRLHFVLGERLGLSLVTERILALPREDRWQTMARATLRDDLHTVHHQLTAEVLATTSSHDTAAARVAAWEDTAPDLVARTVSSLEEVCEGDDVDLARLSVGLRLVRGLLA</sequence>
<accession>A0ABN2PD84</accession>
<dbReference type="SUPFAM" id="SSF51735">
    <property type="entry name" value="NAD(P)-binding Rossmann-fold domains"/>
    <property type="match status" value="1"/>
</dbReference>
<dbReference type="SUPFAM" id="SSF53223">
    <property type="entry name" value="Aminoacid dehydrogenase-like, N-terminal domain"/>
    <property type="match status" value="1"/>
</dbReference>
<dbReference type="Pfam" id="PF21075">
    <property type="entry name" value="GDH_ACT1"/>
    <property type="match status" value="1"/>
</dbReference>
<organism evidence="6 7">
    <name type="scientific">Nocardioides lentus</name>
    <dbReference type="NCBI Taxonomy" id="338077"/>
    <lineage>
        <taxon>Bacteria</taxon>
        <taxon>Bacillati</taxon>
        <taxon>Actinomycetota</taxon>
        <taxon>Actinomycetes</taxon>
        <taxon>Propionibacteriales</taxon>
        <taxon>Nocardioidaceae</taxon>
        <taxon>Nocardioides</taxon>
    </lineage>
</organism>
<dbReference type="InterPro" id="IPR048381">
    <property type="entry name" value="GDH_C"/>
</dbReference>
<dbReference type="Pfam" id="PF21076">
    <property type="entry name" value="GDH_ACT2"/>
    <property type="match status" value="1"/>
</dbReference>
<dbReference type="InterPro" id="IPR049056">
    <property type="entry name" value="NAD_Glu_DH_HM3"/>
</dbReference>
<evidence type="ECO:0000259" key="1">
    <source>
        <dbReference type="Pfam" id="PF05088"/>
    </source>
</evidence>
<feature type="domain" description="NAD-glutamate dehydrogenase ACT2" evidence="4">
    <location>
        <begin position="381"/>
        <end position="470"/>
    </location>
</feature>
<dbReference type="Pfam" id="PF21079">
    <property type="entry name" value="GDH_HM2"/>
    <property type="match status" value="1"/>
</dbReference>
<evidence type="ECO:0000259" key="3">
    <source>
        <dbReference type="Pfam" id="PF21075"/>
    </source>
</evidence>
<reference evidence="6 7" key="1">
    <citation type="journal article" date="2019" name="Int. J. Syst. Evol. Microbiol.">
        <title>The Global Catalogue of Microorganisms (GCM) 10K type strain sequencing project: providing services to taxonomists for standard genome sequencing and annotation.</title>
        <authorList>
            <consortium name="The Broad Institute Genomics Platform"/>
            <consortium name="The Broad Institute Genome Sequencing Center for Infectious Disease"/>
            <person name="Wu L."/>
            <person name="Ma J."/>
        </authorList>
    </citation>
    <scope>NUCLEOTIDE SEQUENCE [LARGE SCALE GENOMIC DNA]</scope>
    <source>
        <strain evidence="6 7">JCM 14046</strain>
    </source>
</reference>
<dbReference type="PANTHER" id="PTHR43403:SF1">
    <property type="entry name" value="NAD-SPECIFIC GLUTAMATE DEHYDROGENASE"/>
    <property type="match status" value="1"/>
</dbReference>
<dbReference type="InterPro" id="IPR049059">
    <property type="entry name" value="NAD_Glu_DH_HM1"/>
</dbReference>
<dbReference type="Pfam" id="PF21074">
    <property type="entry name" value="GDH_C"/>
    <property type="match status" value="1"/>
</dbReference>
<feature type="domain" description="NAD-glutamate dehydrogenase catalytic" evidence="1">
    <location>
        <begin position="719"/>
        <end position="1229"/>
    </location>
</feature>
<evidence type="ECO:0000259" key="4">
    <source>
        <dbReference type="Pfam" id="PF21076"/>
    </source>
</evidence>
<dbReference type="InterPro" id="IPR028971">
    <property type="entry name" value="NAD-GDH_cat"/>
</dbReference>
<dbReference type="Pfam" id="PF21077">
    <property type="entry name" value="GDH_ACT3"/>
    <property type="match status" value="1"/>
</dbReference>
<keyword evidence="7" id="KW-1185">Reference proteome</keyword>
<gene>
    <name evidence="6" type="ORF">GCM10009737_20340</name>
</gene>
<dbReference type="InterPro" id="IPR049058">
    <property type="entry name" value="NAD_Glu_DH_HM2"/>
</dbReference>
<dbReference type="PANTHER" id="PTHR43403">
    <property type="entry name" value="NAD-SPECIFIC GLUTAMATE DEHYDROGENASE"/>
    <property type="match status" value="1"/>
</dbReference>
<feature type="domain" description="NAD-specific glutamate dehydrogenase C-terminal" evidence="2">
    <location>
        <begin position="1274"/>
        <end position="1611"/>
    </location>
</feature>
<dbReference type="PIRSF" id="PIRSF036761">
    <property type="entry name" value="GDH_Mll4104"/>
    <property type="match status" value="1"/>
</dbReference>
<proteinExistence type="predicted"/>
<dbReference type="InterPro" id="IPR049064">
    <property type="entry name" value="NAD_Glu_DH_ACT3"/>
</dbReference>
<dbReference type="InterPro" id="IPR046346">
    <property type="entry name" value="Aminoacid_DH-like_N_sf"/>
</dbReference>
<evidence type="ECO:0000313" key="6">
    <source>
        <dbReference type="EMBL" id="GAA1918800.1"/>
    </source>
</evidence>
<feature type="domain" description="NAD-glutamate dehydrogenase N-terminal ACT1" evidence="3">
    <location>
        <begin position="13"/>
        <end position="162"/>
    </location>
</feature>
<protein>
    <submittedName>
        <fullName evidence="6">NAD-glutamate dehydrogenase</fullName>
    </submittedName>
</protein>
<dbReference type="RefSeq" id="WP_344006742.1">
    <property type="nucleotide sequence ID" value="NZ_BAAAMY010000004.1"/>
</dbReference>
<dbReference type="Pfam" id="PF21073">
    <property type="entry name" value="GDH_HM1"/>
    <property type="match status" value="1"/>
</dbReference>
<evidence type="ECO:0000259" key="5">
    <source>
        <dbReference type="Pfam" id="PF21077"/>
    </source>
</evidence>
<dbReference type="Proteomes" id="UP001501612">
    <property type="component" value="Unassembled WGS sequence"/>
</dbReference>
<dbReference type="Pfam" id="PF21078">
    <property type="entry name" value="GDH_HM3"/>
    <property type="match status" value="1"/>
</dbReference>
<dbReference type="InterPro" id="IPR007780">
    <property type="entry name" value="NAD_Glu_DH_bac"/>
</dbReference>
<dbReference type="EMBL" id="BAAAMY010000004">
    <property type="protein sequence ID" value="GAA1918800.1"/>
    <property type="molecule type" value="Genomic_DNA"/>
</dbReference>
<name>A0ABN2PD84_9ACTN</name>
<dbReference type="InterPro" id="IPR024727">
    <property type="entry name" value="NAD_Glu_DH_N_ACT1"/>
</dbReference>